<comment type="caution">
    <text evidence="3">The sequence shown here is derived from an EMBL/GenBank/DDBJ whole genome shotgun (WGS) entry which is preliminary data.</text>
</comment>
<dbReference type="AlphaFoldDB" id="A0AAV9TQC5"/>
<dbReference type="InterPro" id="IPR015928">
    <property type="entry name" value="Aconitase/3IPM_dehydase_swvl"/>
</dbReference>
<feature type="domain" description="Aconitase A/isopropylmalate dehydratase small subunit swivel" evidence="2">
    <location>
        <begin position="28"/>
        <end position="85"/>
    </location>
</feature>
<evidence type="ECO:0000256" key="1">
    <source>
        <dbReference type="ARBA" id="ARBA00023239"/>
    </source>
</evidence>
<protein>
    <submittedName>
        <fullName evidence="3">Homoaconitase</fullName>
    </submittedName>
</protein>
<organism evidence="3 4">
    <name type="scientific">Colletotrichum tabaci</name>
    <dbReference type="NCBI Taxonomy" id="1209068"/>
    <lineage>
        <taxon>Eukaryota</taxon>
        <taxon>Fungi</taxon>
        <taxon>Dikarya</taxon>
        <taxon>Ascomycota</taxon>
        <taxon>Pezizomycotina</taxon>
        <taxon>Sordariomycetes</taxon>
        <taxon>Hypocreomycetidae</taxon>
        <taxon>Glomerellales</taxon>
        <taxon>Glomerellaceae</taxon>
        <taxon>Colletotrichum</taxon>
        <taxon>Colletotrichum destructivum species complex</taxon>
    </lineage>
</organism>
<evidence type="ECO:0000259" key="2">
    <source>
        <dbReference type="Pfam" id="PF00694"/>
    </source>
</evidence>
<keyword evidence="1" id="KW-0456">Lyase</keyword>
<dbReference type="InterPro" id="IPR000573">
    <property type="entry name" value="AconitaseA/IPMdHydase_ssu_swvl"/>
</dbReference>
<evidence type="ECO:0000313" key="3">
    <source>
        <dbReference type="EMBL" id="KAK6225746.1"/>
    </source>
</evidence>
<dbReference type="SUPFAM" id="SSF52016">
    <property type="entry name" value="LeuD/IlvD-like"/>
    <property type="match status" value="1"/>
</dbReference>
<sequence>MATSDRRAFSLSRVTQSPLTPNFKVITKPNDILVSGFNFGCGSSREQAATSILAKQIPLVVAGSFGSIFSRNSVNNALLGLEVPRLIERLRATFGSDKVLTRRTRWTLTWDVARSVVQVQEGEGGDCWEEKVGEFPANLQEIVAKGGLTKWIQNEIEKAEA</sequence>
<dbReference type="PANTHER" id="PTHR43345">
    <property type="entry name" value="3-ISOPROPYLMALATE DEHYDRATASE SMALL SUBUNIT 2-RELATED-RELATED"/>
    <property type="match status" value="1"/>
</dbReference>
<dbReference type="Proteomes" id="UP001327957">
    <property type="component" value="Unassembled WGS sequence"/>
</dbReference>
<dbReference type="InterPro" id="IPR050075">
    <property type="entry name" value="LeuD"/>
</dbReference>
<evidence type="ECO:0000313" key="4">
    <source>
        <dbReference type="Proteomes" id="UP001327957"/>
    </source>
</evidence>
<proteinExistence type="predicted"/>
<dbReference type="Pfam" id="PF00694">
    <property type="entry name" value="Aconitase_C"/>
    <property type="match status" value="1"/>
</dbReference>
<name>A0AAV9TQC5_9PEZI</name>
<dbReference type="GO" id="GO:0016829">
    <property type="term" value="F:lyase activity"/>
    <property type="evidence" value="ECO:0007669"/>
    <property type="project" value="UniProtKB-KW"/>
</dbReference>
<dbReference type="EMBL" id="JASAOK010000002">
    <property type="protein sequence ID" value="KAK6225746.1"/>
    <property type="molecule type" value="Genomic_DNA"/>
</dbReference>
<dbReference type="Gene3D" id="3.20.19.10">
    <property type="entry name" value="Aconitase, domain 4"/>
    <property type="match status" value="1"/>
</dbReference>
<reference evidence="3 4" key="1">
    <citation type="submission" date="2023-04" db="EMBL/GenBank/DDBJ databases">
        <title>Colletotrichum tabacum stain YC1 causing leaf anthracnose on Nicotiana tabacum(L.) cv.</title>
        <authorList>
            <person name="Ji Z."/>
            <person name="Wang M."/>
            <person name="Zhang J."/>
            <person name="Wang N."/>
            <person name="Zhou Z."/>
        </authorList>
    </citation>
    <scope>NUCLEOTIDE SEQUENCE [LARGE SCALE GENOMIC DNA]</scope>
    <source>
        <strain evidence="3 4">YC1</strain>
    </source>
</reference>
<gene>
    <name evidence="3" type="ORF">QIS74_01793</name>
</gene>
<keyword evidence="4" id="KW-1185">Reference proteome</keyword>
<accession>A0AAV9TQC5</accession>